<gene>
    <name evidence="3" type="ORF">QVE165_LOCUS11232</name>
</gene>
<evidence type="ECO:0000256" key="1">
    <source>
        <dbReference type="SAM" id="MobiDB-lite"/>
    </source>
</evidence>
<keyword evidence="2" id="KW-0732">Signal</keyword>
<keyword evidence="4" id="KW-1185">Reference proteome</keyword>
<feature type="compositionally biased region" description="Polar residues" evidence="1">
    <location>
        <begin position="200"/>
        <end position="212"/>
    </location>
</feature>
<feature type="signal peptide" evidence="2">
    <location>
        <begin position="1"/>
        <end position="24"/>
    </location>
</feature>
<sequence>MKKVSIAVLVLIGVLAINWNSVKADDEASFEEDRSKALDFLRRSIFHPTLTKCEEQKREAKEDYEERCEPSNPIYRNKGTQRNCPDLNAWDAFKNYEINDGLPTLDDLKPNIKLPKLPKLPTADEVKDRVYNKVTGLKRRAILFHPGATKCEEQKREAREDYEERCEPSFPLHRNTGTNRFCPDINDWKEFDLYEIGNGYSSHDSNSATSYVDRNQNTNNRNGDTRNRPPPIVPNRNDDYED</sequence>
<evidence type="ECO:0000313" key="4">
    <source>
        <dbReference type="Proteomes" id="UP000663832"/>
    </source>
</evidence>
<protein>
    <submittedName>
        <fullName evidence="3">Uncharacterized protein</fullName>
    </submittedName>
</protein>
<dbReference type="OrthoDB" id="9988623at2759"/>
<feature type="chain" id="PRO_5032689106" evidence="2">
    <location>
        <begin position="25"/>
        <end position="242"/>
    </location>
</feature>
<dbReference type="EMBL" id="CAJNOM010000054">
    <property type="protein sequence ID" value="CAF0933420.1"/>
    <property type="molecule type" value="Genomic_DNA"/>
</dbReference>
<feature type="compositionally biased region" description="Low complexity" evidence="1">
    <location>
        <begin position="213"/>
        <end position="222"/>
    </location>
</feature>
<dbReference type="AlphaFoldDB" id="A0A814C0K3"/>
<dbReference type="Proteomes" id="UP000663832">
    <property type="component" value="Unassembled WGS sequence"/>
</dbReference>
<accession>A0A814C0K3</accession>
<proteinExistence type="predicted"/>
<comment type="caution">
    <text evidence="3">The sequence shown here is derived from an EMBL/GenBank/DDBJ whole genome shotgun (WGS) entry which is preliminary data.</text>
</comment>
<organism evidence="3 4">
    <name type="scientific">Adineta steineri</name>
    <dbReference type="NCBI Taxonomy" id="433720"/>
    <lineage>
        <taxon>Eukaryota</taxon>
        <taxon>Metazoa</taxon>
        <taxon>Spiralia</taxon>
        <taxon>Gnathifera</taxon>
        <taxon>Rotifera</taxon>
        <taxon>Eurotatoria</taxon>
        <taxon>Bdelloidea</taxon>
        <taxon>Adinetida</taxon>
        <taxon>Adinetidae</taxon>
        <taxon>Adineta</taxon>
    </lineage>
</organism>
<feature type="region of interest" description="Disordered" evidence="1">
    <location>
        <begin position="200"/>
        <end position="242"/>
    </location>
</feature>
<name>A0A814C0K3_9BILA</name>
<evidence type="ECO:0000256" key="2">
    <source>
        <dbReference type="SAM" id="SignalP"/>
    </source>
</evidence>
<reference evidence="3" key="1">
    <citation type="submission" date="2021-02" db="EMBL/GenBank/DDBJ databases">
        <authorList>
            <person name="Nowell W R."/>
        </authorList>
    </citation>
    <scope>NUCLEOTIDE SEQUENCE</scope>
</reference>
<evidence type="ECO:0000313" key="3">
    <source>
        <dbReference type="EMBL" id="CAF0933420.1"/>
    </source>
</evidence>